<reference evidence="1" key="1">
    <citation type="submission" date="2022-07" db="EMBL/GenBank/DDBJ databases">
        <authorList>
            <person name="Trinca V."/>
            <person name="Uliana J.V.C."/>
            <person name="Torres T.T."/>
            <person name="Ward R.J."/>
            <person name="Monesi N."/>
        </authorList>
    </citation>
    <scope>NUCLEOTIDE SEQUENCE</scope>
    <source>
        <strain evidence="1">HSMRA1968</strain>
        <tissue evidence="1">Whole embryos</tissue>
    </source>
</reference>
<feature type="non-terminal residue" evidence="1">
    <location>
        <position position="1"/>
    </location>
</feature>
<accession>A0A9Q0MM91</accession>
<evidence type="ECO:0000313" key="1">
    <source>
        <dbReference type="EMBL" id="KAJ6634578.1"/>
    </source>
</evidence>
<name>A0A9Q0MM91_9DIPT</name>
<sequence length="72" mass="8410">MSELHYLKENTSMILKKQQLDSDLTCKAKEKVNQDNANTPRDDNLKYQICNETFVANDILHSIITNQINERE</sequence>
<keyword evidence="2" id="KW-1185">Reference proteome</keyword>
<dbReference type="EMBL" id="WJQU01000004">
    <property type="protein sequence ID" value="KAJ6634578.1"/>
    <property type="molecule type" value="Genomic_DNA"/>
</dbReference>
<proteinExistence type="predicted"/>
<dbReference type="AlphaFoldDB" id="A0A9Q0MM91"/>
<comment type="caution">
    <text evidence="1">The sequence shown here is derived from an EMBL/GenBank/DDBJ whole genome shotgun (WGS) entry which is preliminary data.</text>
</comment>
<protein>
    <submittedName>
        <fullName evidence="1">Uncharacterized protein</fullName>
    </submittedName>
</protein>
<gene>
    <name evidence="1" type="ORF">Bhyg_13152</name>
</gene>
<organism evidence="1 2">
    <name type="scientific">Pseudolycoriella hygida</name>
    <dbReference type="NCBI Taxonomy" id="35572"/>
    <lineage>
        <taxon>Eukaryota</taxon>
        <taxon>Metazoa</taxon>
        <taxon>Ecdysozoa</taxon>
        <taxon>Arthropoda</taxon>
        <taxon>Hexapoda</taxon>
        <taxon>Insecta</taxon>
        <taxon>Pterygota</taxon>
        <taxon>Neoptera</taxon>
        <taxon>Endopterygota</taxon>
        <taxon>Diptera</taxon>
        <taxon>Nematocera</taxon>
        <taxon>Sciaroidea</taxon>
        <taxon>Sciaridae</taxon>
        <taxon>Pseudolycoriella</taxon>
    </lineage>
</organism>
<evidence type="ECO:0000313" key="2">
    <source>
        <dbReference type="Proteomes" id="UP001151699"/>
    </source>
</evidence>
<dbReference type="Proteomes" id="UP001151699">
    <property type="component" value="Chromosome C"/>
</dbReference>